<evidence type="ECO:0000313" key="3">
    <source>
        <dbReference type="Proteomes" id="UP001172083"/>
    </source>
</evidence>
<dbReference type="EMBL" id="JAUJEB010000003">
    <property type="protein sequence ID" value="MDN5213595.1"/>
    <property type="molecule type" value="Genomic_DNA"/>
</dbReference>
<evidence type="ECO:0008006" key="4">
    <source>
        <dbReference type="Google" id="ProtNLM"/>
    </source>
</evidence>
<accession>A0ABT8L769</accession>
<keyword evidence="1" id="KW-0472">Membrane</keyword>
<name>A0ABT8L769_9BACT</name>
<organism evidence="2 3">
    <name type="scientific">Agaribacillus aureus</name>
    <dbReference type="NCBI Taxonomy" id="3051825"/>
    <lineage>
        <taxon>Bacteria</taxon>
        <taxon>Pseudomonadati</taxon>
        <taxon>Bacteroidota</taxon>
        <taxon>Cytophagia</taxon>
        <taxon>Cytophagales</taxon>
        <taxon>Splendidivirgaceae</taxon>
        <taxon>Agaribacillus</taxon>
    </lineage>
</organism>
<keyword evidence="3" id="KW-1185">Reference proteome</keyword>
<dbReference type="PANTHER" id="PTHR45588">
    <property type="entry name" value="TPR DOMAIN-CONTAINING PROTEIN"/>
    <property type="match status" value="1"/>
</dbReference>
<dbReference type="Proteomes" id="UP001172083">
    <property type="component" value="Unassembled WGS sequence"/>
</dbReference>
<dbReference type="InterPro" id="IPR011990">
    <property type="entry name" value="TPR-like_helical_dom_sf"/>
</dbReference>
<dbReference type="Gene3D" id="1.25.40.10">
    <property type="entry name" value="Tetratricopeptide repeat domain"/>
    <property type="match status" value="2"/>
</dbReference>
<evidence type="ECO:0000256" key="1">
    <source>
        <dbReference type="SAM" id="Phobius"/>
    </source>
</evidence>
<dbReference type="RefSeq" id="WP_346758932.1">
    <property type="nucleotide sequence ID" value="NZ_JAUJEB010000003.1"/>
</dbReference>
<protein>
    <recommendedName>
        <fullName evidence="4">Tetratricopeptide repeat protein</fullName>
    </recommendedName>
</protein>
<sequence>MFKTNLSYIVRVFFAYTFITISILNCTNLNAEIRNLEAINFPTSGEPEAQEHFIKGIWLLHNFDYNGAEEEFLKAQDLDPDFVMAYWGEAMTYNYPLWFRQDKDEALMALGFIDSEAKKRVKKAVTPLEKDLMRAVNILFGDLRKNLRDITYSNFMGVLYKKYPENHEVACFYALSLMGTSHGRRHTPTYLKAGKILKKVLEENPDHPGALLYTLYAYDEPGLSHLALDAADAYAKLAPPSSHALHMPSHIFIASGMWDKVIKSNEASWQAREKIFETGELNHEDRAYHSLLWLTYGYLQQGRIEKARELIEIIQDDVAYHTSDRAKMNFNAMRGAYLVHVKKWHDPLANYKVNVSSLGPVFQATGYYIEGRAAIEGGEFDKAEKLIKKIRNKQKKSQIVDVIDDIASIPPEYAKKVEESMVIKIFEKELMASLMMEKRKYHAAELLIKEAIGLEEKLPFRFGPPTLIKPPYELYGDFLLLNNKPQAALEAYEKVFERSPRRTLAIQGVLESAAQLKNYDKIEEANRALNAITMYE</sequence>
<comment type="caution">
    <text evidence="2">The sequence shown here is derived from an EMBL/GenBank/DDBJ whole genome shotgun (WGS) entry which is preliminary data.</text>
</comment>
<reference evidence="2" key="1">
    <citation type="submission" date="2023-06" db="EMBL/GenBank/DDBJ databases">
        <title>Genomic of Agaribacillus aureum.</title>
        <authorList>
            <person name="Wang G."/>
        </authorList>
    </citation>
    <scope>NUCLEOTIDE SEQUENCE</scope>
    <source>
        <strain evidence="2">BMA12</strain>
    </source>
</reference>
<gene>
    <name evidence="2" type="ORF">QQ020_16100</name>
</gene>
<evidence type="ECO:0000313" key="2">
    <source>
        <dbReference type="EMBL" id="MDN5213595.1"/>
    </source>
</evidence>
<dbReference type="SUPFAM" id="SSF48452">
    <property type="entry name" value="TPR-like"/>
    <property type="match status" value="1"/>
</dbReference>
<dbReference type="PANTHER" id="PTHR45588:SF1">
    <property type="entry name" value="WW DOMAIN-CONTAINING PROTEIN"/>
    <property type="match status" value="1"/>
</dbReference>
<keyword evidence="1" id="KW-1133">Transmembrane helix</keyword>
<keyword evidence="1" id="KW-0812">Transmembrane</keyword>
<feature type="transmembrane region" description="Helical" evidence="1">
    <location>
        <begin position="6"/>
        <end position="26"/>
    </location>
</feature>
<proteinExistence type="predicted"/>